<dbReference type="EMBL" id="CP107006">
    <property type="protein sequence ID" value="UYQ94090.1"/>
    <property type="molecule type" value="Genomic_DNA"/>
</dbReference>
<gene>
    <name evidence="3" type="ORF">MKQ68_03165</name>
</gene>
<dbReference type="Pfam" id="PF01075">
    <property type="entry name" value="Glyco_transf_9"/>
    <property type="match status" value="1"/>
</dbReference>
<dbReference type="SUPFAM" id="SSF53756">
    <property type="entry name" value="UDP-Glycosyltransferase/glycogen phosphorylase"/>
    <property type="match status" value="1"/>
</dbReference>
<dbReference type="PANTHER" id="PTHR30160">
    <property type="entry name" value="TETRAACYLDISACCHARIDE 4'-KINASE-RELATED"/>
    <property type="match status" value="1"/>
</dbReference>
<protein>
    <submittedName>
        <fullName evidence="3">Glycosyltransferase family 9 protein</fullName>
    </submittedName>
</protein>
<dbReference type="Gene3D" id="3.40.50.2000">
    <property type="entry name" value="Glycogen Phosphorylase B"/>
    <property type="match status" value="2"/>
</dbReference>
<evidence type="ECO:0000313" key="3">
    <source>
        <dbReference type="EMBL" id="UYQ94090.1"/>
    </source>
</evidence>
<evidence type="ECO:0000256" key="1">
    <source>
        <dbReference type="ARBA" id="ARBA00022676"/>
    </source>
</evidence>
<accession>A0ABY6J3K5</accession>
<keyword evidence="4" id="KW-1185">Reference proteome</keyword>
<keyword evidence="2" id="KW-0808">Transferase</keyword>
<name>A0ABY6J3K5_9BACT</name>
<evidence type="ECO:0000313" key="4">
    <source>
        <dbReference type="Proteomes" id="UP001162741"/>
    </source>
</evidence>
<evidence type="ECO:0000256" key="2">
    <source>
        <dbReference type="ARBA" id="ARBA00022679"/>
    </source>
</evidence>
<sequence>MPFSHSTIHHITVFRALQLGDMLCTVPALRALRRHFPEAMITLAGLPWAAGFVRRFNRYVDAFVHFPGYPGLPEQHVSPQEVLRFTELMQASNIDLVLQMQGNGSIVNPMIELWGARHTAGFWRKEDYCPDPDTYVEYPGNMHEIDRHLRLLRHLHIPNDGRELEFPITLEDFEAYNKLQLGLRPGRYIVVHPGSRGDWRQWPPAHFAAVANRFYRDGFKIVVTGTDAERPLTAKLLAQLKFPAMDLTGRTSLGAMGLLLTNAAGLLSNCTGVSHMAAALRTPSVVISMDGEPGRWAPLNRDLHTTIDWLRHPDLELVMEAADNLVKKTKSQI</sequence>
<reference evidence="3" key="1">
    <citation type="submission" date="2022-10" db="EMBL/GenBank/DDBJ databases">
        <title>Chitinophaga sp. nov., isolated from soil.</title>
        <authorList>
            <person name="Jeon C.O."/>
        </authorList>
    </citation>
    <scope>NUCLEOTIDE SEQUENCE</scope>
    <source>
        <strain evidence="3">R8</strain>
    </source>
</reference>
<dbReference type="InterPro" id="IPR051199">
    <property type="entry name" value="LPS_LOS_Heptosyltrfase"/>
</dbReference>
<dbReference type="RefSeq" id="WP_244841899.1">
    <property type="nucleotide sequence ID" value="NZ_CP107006.1"/>
</dbReference>
<proteinExistence type="predicted"/>
<keyword evidence="1" id="KW-0328">Glycosyltransferase</keyword>
<organism evidence="3 4">
    <name type="scientific">Chitinophaga horti</name>
    <dbReference type="NCBI Taxonomy" id="2920382"/>
    <lineage>
        <taxon>Bacteria</taxon>
        <taxon>Pseudomonadati</taxon>
        <taxon>Bacteroidota</taxon>
        <taxon>Chitinophagia</taxon>
        <taxon>Chitinophagales</taxon>
        <taxon>Chitinophagaceae</taxon>
        <taxon>Chitinophaga</taxon>
    </lineage>
</organism>
<dbReference type="Proteomes" id="UP001162741">
    <property type="component" value="Chromosome"/>
</dbReference>
<dbReference type="PANTHER" id="PTHR30160:SF1">
    <property type="entry name" value="LIPOPOLYSACCHARIDE 1,2-N-ACETYLGLUCOSAMINETRANSFERASE-RELATED"/>
    <property type="match status" value="1"/>
</dbReference>
<dbReference type="CDD" id="cd03789">
    <property type="entry name" value="GT9_LPS_heptosyltransferase"/>
    <property type="match status" value="1"/>
</dbReference>
<dbReference type="InterPro" id="IPR002201">
    <property type="entry name" value="Glyco_trans_9"/>
</dbReference>